<keyword evidence="4" id="KW-0238">DNA-binding</keyword>
<organism evidence="4 5">
    <name type="scientific">Blautia obeum</name>
    <dbReference type="NCBI Taxonomy" id="40520"/>
    <lineage>
        <taxon>Bacteria</taxon>
        <taxon>Bacillati</taxon>
        <taxon>Bacillota</taxon>
        <taxon>Clostridia</taxon>
        <taxon>Lachnospirales</taxon>
        <taxon>Lachnospiraceae</taxon>
        <taxon>Blautia</taxon>
    </lineage>
</organism>
<evidence type="ECO:0000259" key="3">
    <source>
        <dbReference type="PROSITE" id="PS50932"/>
    </source>
</evidence>
<evidence type="ECO:0000313" key="4">
    <source>
        <dbReference type="EMBL" id="RCH45517.1"/>
    </source>
</evidence>
<evidence type="ECO:0000256" key="1">
    <source>
        <dbReference type="ARBA" id="ARBA00004196"/>
    </source>
</evidence>
<dbReference type="InterPro" id="IPR010982">
    <property type="entry name" value="Lambda_DNA-bd_dom_sf"/>
</dbReference>
<comment type="subcellular location">
    <subcellularLocation>
        <location evidence="1">Cell envelope</location>
    </subcellularLocation>
</comment>
<dbReference type="PANTHER" id="PTHR30036">
    <property type="entry name" value="D-XYLOSE-BINDING PERIPLASMIC PROTEIN"/>
    <property type="match status" value="1"/>
</dbReference>
<dbReference type="PROSITE" id="PS50932">
    <property type="entry name" value="HTH_LACI_2"/>
    <property type="match status" value="1"/>
</dbReference>
<dbReference type="GO" id="GO:0030246">
    <property type="term" value="F:carbohydrate binding"/>
    <property type="evidence" value="ECO:0007669"/>
    <property type="project" value="TreeGrafter"/>
</dbReference>
<dbReference type="InterPro" id="IPR028082">
    <property type="entry name" value="Peripla_BP_I"/>
</dbReference>
<comment type="similarity">
    <text evidence="2">Belongs to the bacterial solute-binding protein 2 family.</text>
</comment>
<dbReference type="SUPFAM" id="SSF47413">
    <property type="entry name" value="lambda repressor-like DNA-binding domains"/>
    <property type="match status" value="1"/>
</dbReference>
<dbReference type="PANTHER" id="PTHR30036:SF7">
    <property type="entry name" value="ABC TRANSPORTER PERIPLASMIC-BINDING PROTEIN YPHF"/>
    <property type="match status" value="1"/>
</dbReference>
<dbReference type="SMART" id="SM00354">
    <property type="entry name" value="HTH_LACI"/>
    <property type="match status" value="1"/>
</dbReference>
<dbReference type="GO" id="GO:0003677">
    <property type="term" value="F:DNA binding"/>
    <property type="evidence" value="ECO:0007669"/>
    <property type="project" value="UniProtKB-KW"/>
</dbReference>
<sequence>MAVTLQQIAEAAGVSRGTVDRALNNRGRIRPEVEERIKRIAREMGYQPSRAGRALAMAKRKIRIGVILQYMETPFMQQVLNGVLEAKEEVESFGGTVKIYEIEGVEPEKVMAAMEELREKGFNGIALTPSEDQLLRARIDQYQEEYGIPIVTFNADLEDTKRLCFVGQDTFQAGRTAAGLMWEMTGGNGQVAIISGQVANPGLISRQKGFTTEIKESFPGIEIVDIRYSYDDEWVASKIVEEFLELYPELTGIYITGHGVKGVCQTLQKLGKDKTMHVIANDFLEENLKWLKEGTINFLIGQDAAVQGHSPVIILFQLLFDSKAPEKEYQYTDIVIRTKYNMG</sequence>
<dbReference type="SUPFAM" id="SSF53822">
    <property type="entry name" value="Periplasmic binding protein-like I"/>
    <property type="match status" value="1"/>
</dbReference>
<dbReference type="Gene3D" id="1.10.260.40">
    <property type="entry name" value="lambda repressor-like DNA-binding domains"/>
    <property type="match status" value="1"/>
</dbReference>
<dbReference type="InterPro" id="IPR000843">
    <property type="entry name" value="HTH_LacI"/>
</dbReference>
<name>A0A367G474_9FIRM</name>
<dbReference type="InterPro" id="IPR050555">
    <property type="entry name" value="Bact_Solute-Bind_Prot2"/>
</dbReference>
<evidence type="ECO:0000313" key="5">
    <source>
        <dbReference type="Proteomes" id="UP000253208"/>
    </source>
</evidence>
<dbReference type="Gene3D" id="3.40.50.2300">
    <property type="match status" value="2"/>
</dbReference>
<dbReference type="Pfam" id="PF00356">
    <property type="entry name" value="LacI"/>
    <property type="match status" value="1"/>
</dbReference>
<reference evidence="4 5" key="1">
    <citation type="submission" date="2018-02" db="EMBL/GenBank/DDBJ databases">
        <title>Complete genome sequencing of Faecalibacterium prausnitzii strains isolated from the human gut.</title>
        <authorList>
            <person name="Fitzgerald B.C."/>
            <person name="Shkoporov A.N."/>
            <person name="Ross P.R."/>
            <person name="Hill C."/>
        </authorList>
    </citation>
    <scope>NUCLEOTIDE SEQUENCE [LARGE SCALE GENOMIC DNA]</scope>
    <source>
        <strain evidence="4 5">APC942/31-1</strain>
    </source>
</reference>
<dbReference type="CDD" id="cd01392">
    <property type="entry name" value="HTH_LacI"/>
    <property type="match status" value="1"/>
</dbReference>
<comment type="caution">
    <text evidence="4">The sequence shown here is derived from an EMBL/GenBank/DDBJ whole genome shotgun (WGS) entry which is preliminary data.</text>
</comment>
<feature type="domain" description="HTH lacI-type" evidence="3">
    <location>
        <begin position="3"/>
        <end position="57"/>
    </location>
</feature>
<dbReference type="AlphaFoldDB" id="A0A367G474"/>
<dbReference type="Proteomes" id="UP000253208">
    <property type="component" value="Unassembled WGS sequence"/>
</dbReference>
<gene>
    <name evidence="4" type="ORF">C4886_04125</name>
</gene>
<dbReference type="EMBL" id="PSQG01000004">
    <property type="protein sequence ID" value="RCH45517.1"/>
    <property type="molecule type" value="Genomic_DNA"/>
</dbReference>
<dbReference type="CDD" id="cd06307">
    <property type="entry name" value="PBP1_sugar_binding"/>
    <property type="match status" value="1"/>
</dbReference>
<accession>A0A367G474</accession>
<dbReference type="Pfam" id="PF13407">
    <property type="entry name" value="Peripla_BP_4"/>
    <property type="match status" value="1"/>
</dbReference>
<dbReference type="InterPro" id="IPR025997">
    <property type="entry name" value="SBP_2_dom"/>
</dbReference>
<proteinExistence type="inferred from homology"/>
<dbReference type="RefSeq" id="WP_015524476.1">
    <property type="nucleotide sequence ID" value="NZ_PSQG01000004.1"/>
</dbReference>
<protein>
    <submittedName>
        <fullName evidence="4">LacI family DNA-binding transcriptional regulator</fullName>
    </submittedName>
</protein>
<dbReference type="GO" id="GO:0030288">
    <property type="term" value="C:outer membrane-bounded periplasmic space"/>
    <property type="evidence" value="ECO:0007669"/>
    <property type="project" value="TreeGrafter"/>
</dbReference>
<evidence type="ECO:0000256" key="2">
    <source>
        <dbReference type="ARBA" id="ARBA00007639"/>
    </source>
</evidence>
<dbReference type="GO" id="GO:0006355">
    <property type="term" value="P:regulation of DNA-templated transcription"/>
    <property type="evidence" value="ECO:0007669"/>
    <property type="project" value="InterPro"/>
</dbReference>